<name>A0A834X9T1_9FABA</name>
<comment type="caution">
    <text evidence="1">The sequence shown here is derived from an EMBL/GenBank/DDBJ whole genome shotgun (WGS) entry which is preliminary data.</text>
</comment>
<accession>A0A834X9T1</accession>
<keyword evidence="2" id="KW-1185">Reference proteome</keyword>
<dbReference type="EMBL" id="JAAIUW010000003">
    <property type="protein sequence ID" value="KAF7839758.1"/>
    <property type="molecule type" value="Genomic_DNA"/>
</dbReference>
<evidence type="ECO:0000313" key="2">
    <source>
        <dbReference type="Proteomes" id="UP000634136"/>
    </source>
</evidence>
<organism evidence="1 2">
    <name type="scientific">Senna tora</name>
    <dbReference type="NCBI Taxonomy" id="362788"/>
    <lineage>
        <taxon>Eukaryota</taxon>
        <taxon>Viridiplantae</taxon>
        <taxon>Streptophyta</taxon>
        <taxon>Embryophyta</taxon>
        <taxon>Tracheophyta</taxon>
        <taxon>Spermatophyta</taxon>
        <taxon>Magnoliopsida</taxon>
        <taxon>eudicotyledons</taxon>
        <taxon>Gunneridae</taxon>
        <taxon>Pentapetalae</taxon>
        <taxon>rosids</taxon>
        <taxon>fabids</taxon>
        <taxon>Fabales</taxon>
        <taxon>Fabaceae</taxon>
        <taxon>Caesalpinioideae</taxon>
        <taxon>Cassia clade</taxon>
        <taxon>Senna</taxon>
    </lineage>
</organism>
<sequence>MAFSSGSLRLTPYSGLVRATRMGQLA</sequence>
<dbReference type="Proteomes" id="UP000634136">
    <property type="component" value="Unassembled WGS sequence"/>
</dbReference>
<reference evidence="1" key="1">
    <citation type="submission" date="2020-09" db="EMBL/GenBank/DDBJ databases">
        <title>Genome-Enabled Discovery of Anthraquinone Biosynthesis in Senna tora.</title>
        <authorList>
            <person name="Kang S.-H."/>
            <person name="Pandey R.P."/>
            <person name="Lee C.-M."/>
            <person name="Sim J.-S."/>
            <person name="Jeong J.-T."/>
            <person name="Choi B.-S."/>
            <person name="Jung M."/>
            <person name="Ginzburg D."/>
            <person name="Zhao K."/>
            <person name="Won S.Y."/>
            <person name="Oh T.-J."/>
            <person name="Yu Y."/>
            <person name="Kim N.-H."/>
            <person name="Lee O.R."/>
            <person name="Lee T.-H."/>
            <person name="Bashyal P."/>
            <person name="Kim T.-S."/>
            <person name="Lee W.-H."/>
            <person name="Kawkins C."/>
            <person name="Kim C.-K."/>
            <person name="Kim J.S."/>
            <person name="Ahn B.O."/>
            <person name="Rhee S.Y."/>
            <person name="Sohng J.K."/>
        </authorList>
    </citation>
    <scope>NUCLEOTIDE SEQUENCE</scope>
    <source>
        <tissue evidence="1">Leaf</tissue>
    </source>
</reference>
<protein>
    <submittedName>
        <fullName evidence="1">Uncharacterized protein</fullName>
    </submittedName>
</protein>
<dbReference type="AlphaFoldDB" id="A0A834X9T1"/>
<gene>
    <name evidence="1" type="ORF">G2W53_008240</name>
</gene>
<proteinExistence type="predicted"/>
<evidence type="ECO:0000313" key="1">
    <source>
        <dbReference type="EMBL" id="KAF7839758.1"/>
    </source>
</evidence>